<protein>
    <submittedName>
        <fullName evidence="2">Uncharacterized protein</fullName>
    </submittedName>
</protein>
<keyword evidence="1" id="KW-0472">Membrane</keyword>
<dbReference type="OrthoDB" id="515561at2"/>
<evidence type="ECO:0000313" key="2">
    <source>
        <dbReference type="EMBL" id="PAX45742.1"/>
    </source>
</evidence>
<gene>
    <name evidence="2" type="ORF">CK510_30130</name>
</gene>
<keyword evidence="3" id="KW-1185">Reference proteome</keyword>
<reference evidence="2 3" key="1">
    <citation type="submission" date="2017-08" db="EMBL/GenBank/DDBJ databases">
        <title>Draft genome sequence of filamentous cyanobacterium Calothrix elsteri CCALA 953.</title>
        <authorList>
            <person name="Gagunashvili A.N."/>
            <person name="Elster J."/>
            <person name="Andresson O.S."/>
        </authorList>
    </citation>
    <scope>NUCLEOTIDE SEQUENCE [LARGE SCALE GENOMIC DNA]</scope>
    <source>
        <strain evidence="2 3">CCALA 953</strain>
    </source>
</reference>
<dbReference type="AlphaFoldDB" id="A0A2A2T9V0"/>
<dbReference type="Proteomes" id="UP000218238">
    <property type="component" value="Unassembled WGS sequence"/>
</dbReference>
<feature type="transmembrane region" description="Helical" evidence="1">
    <location>
        <begin position="39"/>
        <end position="58"/>
    </location>
</feature>
<proteinExistence type="predicted"/>
<name>A0A2A2T9V0_9CYAN</name>
<evidence type="ECO:0000313" key="3">
    <source>
        <dbReference type="Proteomes" id="UP000218238"/>
    </source>
</evidence>
<feature type="transmembrane region" description="Helical" evidence="1">
    <location>
        <begin position="14"/>
        <end position="33"/>
    </location>
</feature>
<accession>A0A2A2T9V0</accession>
<keyword evidence="1" id="KW-1133">Transmembrane helix</keyword>
<organism evidence="2 3">
    <name type="scientific">Brunnivagina elsteri CCALA 953</name>
    <dbReference type="NCBI Taxonomy" id="987040"/>
    <lineage>
        <taxon>Bacteria</taxon>
        <taxon>Bacillati</taxon>
        <taxon>Cyanobacteriota</taxon>
        <taxon>Cyanophyceae</taxon>
        <taxon>Nostocales</taxon>
        <taxon>Calotrichaceae</taxon>
        <taxon>Brunnivagina</taxon>
    </lineage>
</organism>
<evidence type="ECO:0000256" key="1">
    <source>
        <dbReference type="SAM" id="Phobius"/>
    </source>
</evidence>
<dbReference type="EMBL" id="NTFS01000713">
    <property type="protein sequence ID" value="PAX45742.1"/>
    <property type="molecule type" value="Genomic_DNA"/>
</dbReference>
<keyword evidence="1" id="KW-0812">Transmembrane</keyword>
<sequence length="122" mass="14016">MNQYSSIEIKYKKIFSLFLFFASVFILYVSFIVGFSLNTITGVILFLLSILMLTRPIAVITPNNIQMMNLLGITVKNYPYTPDQILIKDNSISVDGKKVISTLWADINIKEAREFFLHIQED</sequence>
<dbReference type="RefSeq" id="WP_095725086.1">
    <property type="nucleotide sequence ID" value="NZ_NTFS01000713.1"/>
</dbReference>
<comment type="caution">
    <text evidence="2">The sequence shown here is derived from an EMBL/GenBank/DDBJ whole genome shotgun (WGS) entry which is preliminary data.</text>
</comment>